<feature type="region of interest" description="Disordered" evidence="5">
    <location>
        <begin position="1"/>
        <end position="71"/>
    </location>
</feature>
<dbReference type="AlphaFoldDB" id="A0A0T9QYY1"/>
<keyword evidence="9" id="KW-1185">Reference proteome</keyword>
<dbReference type="GO" id="GO:0016787">
    <property type="term" value="F:hydrolase activity"/>
    <property type="evidence" value="ECO:0007669"/>
    <property type="project" value="UniProtKB-KW"/>
</dbReference>
<dbReference type="RefSeq" id="WP_082170855.1">
    <property type="nucleotide sequence ID" value="NZ_CAWMMU010000040.1"/>
</dbReference>
<dbReference type="OrthoDB" id="6975388at2"/>
<dbReference type="InterPro" id="IPR036302">
    <property type="entry name" value="Pyosin/cloacin_T_dom_sf"/>
</dbReference>
<evidence type="ECO:0000256" key="3">
    <source>
        <dbReference type="ARBA" id="ARBA00023048"/>
    </source>
</evidence>
<dbReference type="SUPFAM" id="SSF69369">
    <property type="entry name" value="Cloacin translocation domain"/>
    <property type="match status" value="1"/>
</dbReference>
<keyword evidence="3" id="KW-0078">Bacteriocin</keyword>
<dbReference type="EMBL" id="CWJL01000040">
    <property type="protein sequence ID" value="CRY69282.1"/>
    <property type="molecule type" value="Genomic_DNA"/>
</dbReference>
<evidence type="ECO:0000256" key="2">
    <source>
        <dbReference type="ARBA" id="ARBA00023022"/>
    </source>
</evidence>
<keyword evidence="7" id="KW-0378">Hydrolase</keyword>
<dbReference type="Proteomes" id="UP000044625">
    <property type="component" value="Unassembled WGS sequence"/>
</dbReference>
<evidence type="ECO:0000313" key="9">
    <source>
        <dbReference type="Proteomes" id="UP000044625"/>
    </source>
</evidence>
<feature type="domain" description="Pyosin/cloacin translocation" evidence="6">
    <location>
        <begin position="29"/>
        <end position="310"/>
    </location>
</feature>
<dbReference type="EMBL" id="CQAZ01000043">
    <property type="protein sequence ID" value="CNI35903.1"/>
    <property type="molecule type" value="Genomic_DNA"/>
</dbReference>
<dbReference type="InterPro" id="IPR024575">
    <property type="entry name" value="Cloacin_colicin"/>
</dbReference>
<proteinExistence type="predicted"/>
<evidence type="ECO:0000259" key="6">
    <source>
        <dbReference type="Pfam" id="PF03515"/>
    </source>
</evidence>
<dbReference type="InterPro" id="IPR016128">
    <property type="entry name" value="Pyosin/cloacin_T_dom"/>
</dbReference>
<dbReference type="EC" id="3.1.-.-" evidence="7"/>
<evidence type="ECO:0000313" key="10">
    <source>
        <dbReference type="Proteomes" id="UP000045840"/>
    </source>
</evidence>
<dbReference type="PRINTS" id="PR01295">
    <property type="entry name" value="CLOACIN"/>
</dbReference>
<evidence type="ECO:0000256" key="1">
    <source>
        <dbReference type="ARBA" id="ARBA00022529"/>
    </source>
</evidence>
<evidence type="ECO:0000256" key="5">
    <source>
        <dbReference type="SAM" id="MobiDB-lite"/>
    </source>
</evidence>
<dbReference type="GO" id="GO:0031640">
    <property type="term" value="P:killing of cells of another organism"/>
    <property type="evidence" value="ECO:0007669"/>
    <property type="project" value="UniProtKB-KW"/>
</dbReference>
<gene>
    <name evidence="7" type="primary">col</name>
    <name evidence="7" type="ORF">ERS008529_03791</name>
    <name evidence="8" type="ORF">ERS137968_04431</name>
</gene>
<evidence type="ECO:0000313" key="8">
    <source>
        <dbReference type="EMBL" id="CRY69282.1"/>
    </source>
</evidence>
<accession>A0A0T9QYY1</accession>
<dbReference type="Proteomes" id="UP000045840">
    <property type="component" value="Unassembled WGS sequence"/>
</dbReference>
<feature type="coiled-coil region" evidence="4">
    <location>
        <begin position="302"/>
        <end position="329"/>
    </location>
</feature>
<protein>
    <submittedName>
        <fullName evidence="7">Colicin/pyocin immunity family protein</fullName>
        <ecNumber evidence="7">3.1.-.-</ecNumber>
    </submittedName>
</protein>
<dbReference type="GO" id="GO:0042742">
    <property type="term" value="P:defense response to bacterium"/>
    <property type="evidence" value="ECO:0007669"/>
    <property type="project" value="UniProtKB-KW"/>
</dbReference>
<dbReference type="Pfam" id="PF03515">
    <property type="entry name" value="Cloacin"/>
    <property type="match status" value="1"/>
</dbReference>
<evidence type="ECO:0000313" key="7">
    <source>
        <dbReference type="EMBL" id="CNI35903.1"/>
    </source>
</evidence>
<evidence type="ECO:0000256" key="4">
    <source>
        <dbReference type="SAM" id="Coils"/>
    </source>
</evidence>
<sequence>MGEGHSNTTGHGARGPTGGIKGGPTGFGGGNPNRGSGWGVSQTPYGPLHNYNPGQFGHGNRRGSNRGGNRNSKAAVVNLAQNPELQSYMAVGGMPAVITLIDGRWGVTLSRLPAVAAFVEGHLVRVGSWLIRTSPVGVAIMGMMPSRIAPDPPIGAYFTTSTLPADRVTDTPKETLKTVTDVAVNIRISDVTEEGVQKAILIKAPTAIQRVPVIQAITTTRPGVFTAAIPGITPMHISVVDIITPVNVPTPKLSAARPVVTPIEHADFKEIHTPTGRHTHDAIIVFPDSANIEPRYLSVIRITNVDELMREARNTYEIARSEREAAERAMMPPFNSVIDELKREKSLTDKQVTEIAAHIILLESNIPLLQQEEAKIWQQHDAYGGHDNKWAFRYFNERLGLKGLALVKQGEVNTLNVARRIFLHRLTLIFA</sequence>
<feature type="compositionally biased region" description="Polar residues" evidence="5">
    <location>
        <begin position="1"/>
        <end position="10"/>
    </location>
</feature>
<keyword evidence="4" id="KW-0175">Coiled coil</keyword>
<reference evidence="10" key="1">
    <citation type="submission" date="2015-03" db="EMBL/GenBank/DDBJ databases">
        <authorList>
            <consortium name="Pathogen Informatics"/>
        </authorList>
    </citation>
    <scope>NUCLEOTIDE SEQUENCE [LARGE SCALE GENOMIC DNA]</scope>
    <source>
        <strain evidence="10">A125KOH2</strain>
    </source>
</reference>
<organism evidence="7 10">
    <name type="scientific">Yersinia pekkanenii</name>
    <dbReference type="NCBI Taxonomy" id="1288385"/>
    <lineage>
        <taxon>Bacteria</taxon>
        <taxon>Pseudomonadati</taxon>
        <taxon>Pseudomonadota</taxon>
        <taxon>Gammaproteobacteria</taxon>
        <taxon>Enterobacterales</taxon>
        <taxon>Yersiniaceae</taxon>
        <taxon>Yersinia</taxon>
    </lineage>
</organism>
<reference evidence="7" key="3">
    <citation type="submission" date="2015-03" db="EMBL/GenBank/DDBJ databases">
        <authorList>
            <person name="Murphy D."/>
        </authorList>
    </citation>
    <scope>NUCLEOTIDE SEQUENCE [LARGE SCALE GENOMIC DNA]</scope>
    <source>
        <strain evidence="7">A125KOH2</strain>
    </source>
</reference>
<dbReference type="GO" id="GO:0005727">
    <property type="term" value="C:extrachromosomal circular DNA"/>
    <property type="evidence" value="ECO:0007669"/>
    <property type="project" value="InterPro"/>
</dbReference>
<name>A0A0T9QYY1_9GAMM</name>
<feature type="compositionally biased region" description="Gly residues" evidence="5">
    <location>
        <begin position="12"/>
        <end position="38"/>
    </location>
</feature>
<keyword evidence="1" id="KW-0929">Antimicrobial</keyword>
<keyword evidence="2" id="KW-0044">Antibiotic</keyword>
<reference evidence="8 9" key="2">
    <citation type="submission" date="2015-03" db="EMBL/GenBank/DDBJ databases">
        <authorList>
            <consortium name="Pathogen Informatics"/>
            <person name="Murphy D."/>
        </authorList>
    </citation>
    <scope>NUCLEOTIDE SEQUENCE [LARGE SCALE GENOMIC DNA]</scope>
    <source>
        <strain evidence="8">Type strain: CIP110230</strain>
        <strain evidence="9">type strain: CIP110230</strain>
    </source>
</reference>